<protein>
    <submittedName>
        <fullName evidence="2">Uncharacterized protein</fullName>
    </submittedName>
</protein>
<keyword evidence="1" id="KW-1133">Transmembrane helix</keyword>
<evidence type="ECO:0000256" key="1">
    <source>
        <dbReference type="SAM" id="Phobius"/>
    </source>
</evidence>
<dbReference type="EMBL" id="FNIA01000001">
    <property type="protein sequence ID" value="SDM32054.1"/>
    <property type="molecule type" value="Genomic_DNA"/>
</dbReference>
<sequence>MPEFNRQQIIAIFFVVLMIGSSVVGVLAAF</sequence>
<evidence type="ECO:0000313" key="2">
    <source>
        <dbReference type="EMBL" id="SDM32054.1"/>
    </source>
</evidence>
<name>A0A1G9S9B9_9EURY</name>
<gene>
    <name evidence="2" type="ORF">SAMN05192554_10126</name>
</gene>
<dbReference type="AlphaFoldDB" id="A0A1G9S9B9"/>
<feature type="transmembrane region" description="Helical" evidence="1">
    <location>
        <begin position="9"/>
        <end position="29"/>
    </location>
</feature>
<keyword evidence="1" id="KW-0472">Membrane</keyword>
<evidence type="ECO:0000313" key="3">
    <source>
        <dbReference type="Proteomes" id="UP000199370"/>
    </source>
</evidence>
<keyword evidence="1" id="KW-0812">Transmembrane</keyword>
<keyword evidence="3" id="KW-1185">Reference proteome</keyword>
<accession>A0A1G9S9B9</accession>
<reference evidence="2 3" key="1">
    <citation type="submission" date="2016-10" db="EMBL/GenBank/DDBJ databases">
        <authorList>
            <person name="de Groot N.N."/>
        </authorList>
    </citation>
    <scope>NUCLEOTIDE SEQUENCE [LARGE SCALE GENOMIC DNA]</scope>
    <source>
        <strain evidence="3">EB21,IBRC-M 10013,KCTC 4048</strain>
    </source>
</reference>
<proteinExistence type="predicted"/>
<organism evidence="2 3">
    <name type="scientific">Haloarchaeobius iranensis</name>
    <dbReference type="NCBI Taxonomy" id="996166"/>
    <lineage>
        <taxon>Archaea</taxon>
        <taxon>Methanobacteriati</taxon>
        <taxon>Methanobacteriota</taxon>
        <taxon>Stenosarchaea group</taxon>
        <taxon>Halobacteria</taxon>
        <taxon>Halobacteriales</taxon>
        <taxon>Halorubellaceae</taxon>
        <taxon>Haloarchaeobius</taxon>
    </lineage>
</organism>
<dbReference type="Proteomes" id="UP000199370">
    <property type="component" value="Unassembled WGS sequence"/>
</dbReference>